<reference evidence="7" key="1">
    <citation type="journal article" date="2019" name="Int. J. Syst. Evol. Microbiol.">
        <title>The Global Catalogue of Microorganisms (GCM) 10K type strain sequencing project: providing services to taxonomists for standard genome sequencing and annotation.</title>
        <authorList>
            <consortium name="The Broad Institute Genomics Platform"/>
            <consortium name="The Broad Institute Genome Sequencing Center for Infectious Disease"/>
            <person name="Wu L."/>
            <person name="Ma J."/>
        </authorList>
    </citation>
    <scope>NUCLEOTIDE SEQUENCE [LARGE SCALE GENOMIC DNA]</scope>
    <source>
        <strain evidence="7">CCUG 49571</strain>
    </source>
</reference>
<organism evidence="6 7">
    <name type="scientific">Cohnella hongkongensis</name>
    <dbReference type="NCBI Taxonomy" id="178337"/>
    <lineage>
        <taxon>Bacteria</taxon>
        <taxon>Bacillati</taxon>
        <taxon>Bacillota</taxon>
        <taxon>Bacilli</taxon>
        <taxon>Bacillales</taxon>
        <taxon>Paenibacillaceae</taxon>
        <taxon>Cohnella</taxon>
    </lineage>
</organism>
<dbReference type="InterPro" id="IPR001647">
    <property type="entry name" value="HTH_TetR"/>
</dbReference>
<dbReference type="SUPFAM" id="SSF46689">
    <property type="entry name" value="Homeodomain-like"/>
    <property type="match status" value="1"/>
</dbReference>
<dbReference type="Proteomes" id="UP001596028">
    <property type="component" value="Unassembled WGS sequence"/>
</dbReference>
<keyword evidence="7" id="KW-1185">Reference proteome</keyword>
<evidence type="ECO:0000256" key="3">
    <source>
        <dbReference type="ARBA" id="ARBA00023163"/>
    </source>
</evidence>
<keyword evidence="2 4" id="KW-0238">DNA-binding</keyword>
<proteinExistence type="predicted"/>
<dbReference type="InterPro" id="IPR025996">
    <property type="entry name" value="MT1864/Rv1816-like_C"/>
</dbReference>
<dbReference type="Pfam" id="PF13305">
    <property type="entry name" value="TetR_C_33"/>
    <property type="match status" value="1"/>
</dbReference>
<protein>
    <submittedName>
        <fullName evidence="6">TetR/AcrR family transcriptional regulator</fullName>
    </submittedName>
</protein>
<keyword evidence="3" id="KW-0804">Transcription</keyword>
<sequence length="212" mass="23687">MTATKQKARSEETKRKIVEAAGRLFASKGYQAVTMREIAKAAHCSHTAIYIYFKDKEALLTQLSMPPLLTLLQTFDALLNEDRPPEQRLAAISLEFIGFCLAHRSLYGLFFGTKSVRVDEEAPDLELNQLRNSMFGKLKGAVRACLGMRADDPQALEFARIYMYGLNGIAATYAESEESAEQLMDRLTPTFRQAFDVLLAGFRHQLANRAGG</sequence>
<comment type="caution">
    <text evidence="6">The sequence shown here is derived from an EMBL/GenBank/DDBJ whole genome shotgun (WGS) entry which is preliminary data.</text>
</comment>
<dbReference type="PROSITE" id="PS50977">
    <property type="entry name" value="HTH_TETR_2"/>
    <property type="match status" value="1"/>
</dbReference>
<dbReference type="EMBL" id="JBHSEP010000013">
    <property type="protein sequence ID" value="MFC4600062.1"/>
    <property type="molecule type" value="Genomic_DNA"/>
</dbReference>
<name>A0ABV9FDR1_9BACL</name>
<dbReference type="Pfam" id="PF00440">
    <property type="entry name" value="TetR_N"/>
    <property type="match status" value="1"/>
</dbReference>
<evidence type="ECO:0000256" key="4">
    <source>
        <dbReference type="PROSITE-ProRule" id="PRU00335"/>
    </source>
</evidence>
<dbReference type="PRINTS" id="PR00455">
    <property type="entry name" value="HTHTETR"/>
</dbReference>
<dbReference type="InterPro" id="IPR050109">
    <property type="entry name" value="HTH-type_TetR-like_transc_reg"/>
</dbReference>
<dbReference type="RefSeq" id="WP_378098830.1">
    <property type="nucleotide sequence ID" value="NZ_JBHSEP010000013.1"/>
</dbReference>
<feature type="DNA-binding region" description="H-T-H motif" evidence="4">
    <location>
        <begin position="34"/>
        <end position="53"/>
    </location>
</feature>
<feature type="domain" description="HTH tetR-type" evidence="5">
    <location>
        <begin position="11"/>
        <end position="71"/>
    </location>
</feature>
<evidence type="ECO:0000313" key="6">
    <source>
        <dbReference type="EMBL" id="MFC4600062.1"/>
    </source>
</evidence>
<dbReference type="PANTHER" id="PTHR30055">
    <property type="entry name" value="HTH-TYPE TRANSCRIPTIONAL REGULATOR RUTR"/>
    <property type="match status" value="1"/>
</dbReference>
<accession>A0ABV9FDR1</accession>
<evidence type="ECO:0000313" key="7">
    <source>
        <dbReference type="Proteomes" id="UP001596028"/>
    </source>
</evidence>
<dbReference type="InterPro" id="IPR009057">
    <property type="entry name" value="Homeodomain-like_sf"/>
</dbReference>
<dbReference type="PANTHER" id="PTHR30055:SF234">
    <property type="entry name" value="HTH-TYPE TRANSCRIPTIONAL REGULATOR BETI"/>
    <property type="match status" value="1"/>
</dbReference>
<evidence type="ECO:0000259" key="5">
    <source>
        <dbReference type="PROSITE" id="PS50977"/>
    </source>
</evidence>
<dbReference type="Gene3D" id="1.10.357.10">
    <property type="entry name" value="Tetracycline Repressor, domain 2"/>
    <property type="match status" value="1"/>
</dbReference>
<evidence type="ECO:0000256" key="2">
    <source>
        <dbReference type="ARBA" id="ARBA00023125"/>
    </source>
</evidence>
<keyword evidence="1" id="KW-0805">Transcription regulation</keyword>
<gene>
    <name evidence="6" type="ORF">ACFO3S_17585</name>
</gene>
<evidence type="ECO:0000256" key="1">
    <source>
        <dbReference type="ARBA" id="ARBA00023015"/>
    </source>
</evidence>